<dbReference type="EMBL" id="CAJNOQ010003830">
    <property type="protein sequence ID" value="CAF1031727.1"/>
    <property type="molecule type" value="Genomic_DNA"/>
</dbReference>
<organism evidence="2 4">
    <name type="scientific">Didymodactylos carnosus</name>
    <dbReference type="NCBI Taxonomy" id="1234261"/>
    <lineage>
        <taxon>Eukaryota</taxon>
        <taxon>Metazoa</taxon>
        <taxon>Spiralia</taxon>
        <taxon>Gnathifera</taxon>
        <taxon>Rotifera</taxon>
        <taxon>Eurotatoria</taxon>
        <taxon>Bdelloidea</taxon>
        <taxon>Philodinida</taxon>
        <taxon>Philodinidae</taxon>
        <taxon>Didymodactylos</taxon>
    </lineage>
</organism>
<feature type="compositionally biased region" description="Polar residues" evidence="1">
    <location>
        <begin position="9"/>
        <end position="22"/>
    </location>
</feature>
<proteinExistence type="predicted"/>
<comment type="caution">
    <text evidence="2">The sequence shown here is derived from an EMBL/GenBank/DDBJ whole genome shotgun (WGS) entry which is preliminary data.</text>
</comment>
<evidence type="ECO:0000313" key="3">
    <source>
        <dbReference type="EMBL" id="CAF3802487.1"/>
    </source>
</evidence>
<name>A0A814J2C4_9BILA</name>
<sequence>MEQRETPAGQVTSSSTGTDENIDLTLSTIRSIGLDDERAVENITVLEQTVLQQQQELREQYAAASSRVCNSSDYFGSQTVEKISFAGVEDKTMDEKLSYEPAFKTYRLLDESVTSFILRPKVDERLVLSQNHEAVIFSKNDRGQNRKIQESGTKCLMSVLRAL</sequence>
<protein>
    <submittedName>
        <fullName evidence="2">Uncharacterized protein</fullName>
    </submittedName>
</protein>
<evidence type="ECO:0000313" key="2">
    <source>
        <dbReference type="EMBL" id="CAF1031727.1"/>
    </source>
</evidence>
<gene>
    <name evidence="2" type="ORF">GPM918_LOCUS15314</name>
    <name evidence="3" type="ORF">SRO942_LOCUS15314</name>
</gene>
<keyword evidence="4" id="KW-1185">Reference proteome</keyword>
<dbReference type="Proteomes" id="UP000681722">
    <property type="component" value="Unassembled WGS sequence"/>
</dbReference>
<evidence type="ECO:0000313" key="4">
    <source>
        <dbReference type="Proteomes" id="UP000663829"/>
    </source>
</evidence>
<reference evidence="2" key="1">
    <citation type="submission" date="2021-02" db="EMBL/GenBank/DDBJ databases">
        <authorList>
            <person name="Nowell W R."/>
        </authorList>
    </citation>
    <scope>NUCLEOTIDE SEQUENCE</scope>
</reference>
<evidence type="ECO:0000256" key="1">
    <source>
        <dbReference type="SAM" id="MobiDB-lite"/>
    </source>
</evidence>
<accession>A0A814J2C4</accession>
<dbReference type="Proteomes" id="UP000663829">
    <property type="component" value="Unassembled WGS sequence"/>
</dbReference>
<dbReference type="AlphaFoldDB" id="A0A814J2C4"/>
<dbReference type="EMBL" id="CAJOBC010003830">
    <property type="protein sequence ID" value="CAF3802487.1"/>
    <property type="molecule type" value="Genomic_DNA"/>
</dbReference>
<feature type="region of interest" description="Disordered" evidence="1">
    <location>
        <begin position="1"/>
        <end position="22"/>
    </location>
</feature>